<gene>
    <name evidence="1" type="ORF">BDR25DRAFT_129490</name>
</gene>
<evidence type="ECO:0000313" key="1">
    <source>
        <dbReference type="EMBL" id="KAF2473189.1"/>
    </source>
</evidence>
<evidence type="ECO:0000313" key="2">
    <source>
        <dbReference type="Proteomes" id="UP000799755"/>
    </source>
</evidence>
<organism evidence="1 2">
    <name type="scientific">Lindgomyces ingoldianus</name>
    <dbReference type="NCBI Taxonomy" id="673940"/>
    <lineage>
        <taxon>Eukaryota</taxon>
        <taxon>Fungi</taxon>
        <taxon>Dikarya</taxon>
        <taxon>Ascomycota</taxon>
        <taxon>Pezizomycotina</taxon>
        <taxon>Dothideomycetes</taxon>
        <taxon>Pleosporomycetidae</taxon>
        <taxon>Pleosporales</taxon>
        <taxon>Lindgomycetaceae</taxon>
        <taxon>Lindgomyces</taxon>
    </lineage>
</organism>
<accession>A0ACB6R1Q5</accession>
<protein>
    <submittedName>
        <fullName evidence="1">Uncharacterized protein</fullName>
    </submittedName>
</protein>
<comment type="caution">
    <text evidence="1">The sequence shown here is derived from an EMBL/GenBank/DDBJ whole genome shotgun (WGS) entry which is preliminary data.</text>
</comment>
<keyword evidence="2" id="KW-1185">Reference proteome</keyword>
<dbReference type="Proteomes" id="UP000799755">
    <property type="component" value="Unassembled WGS sequence"/>
</dbReference>
<sequence>MQLFLWALRFSVSALLLRTSPPLAPQGPQRENHIVSTSREPVQTSHNTTTCNSLAIESIDCSEPGPRYSSPRPKVPCRDASVLHMESPSPRPSLFVGGKTERTEHARLPAGIERLAVELMIQENEVCYPQKS</sequence>
<dbReference type="EMBL" id="MU003500">
    <property type="protein sequence ID" value="KAF2473189.1"/>
    <property type="molecule type" value="Genomic_DNA"/>
</dbReference>
<proteinExistence type="predicted"/>
<reference evidence="1" key="1">
    <citation type="journal article" date="2020" name="Stud. Mycol.">
        <title>101 Dothideomycetes genomes: a test case for predicting lifestyles and emergence of pathogens.</title>
        <authorList>
            <person name="Haridas S."/>
            <person name="Albert R."/>
            <person name="Binder M."/>
            <person name="Bloem J."/>
            <person name="Labutti K."/>
            <person name="Salamov A."/>
            <person name="Andreopoulos B."/>
            <person name="Baker S."/>
            <person name="Barry K."/>
            <person name="Bills G."/>
            <person name="Bluhm B."/>
            <person name="Cannon C."/>
            <person name="Castanera R."/>
            <person name="Culley D."/>
            <person name="Daum C."/>
            <person name="Ezra D."/>
            <person name="Gonzalez J."/>
            <person name="Henrissat B."/>
            <person name="Kuo A."/>
            <person name="Liang C."/>
            <person name="Lipzen A."/>
            <person name="Lutzoni F."/>
            <person name="Magnuson J."/>
            <person name="Mondo S."/>
            <person name="Nolan M."/>
            <person name="Ohm R."/>
            <person name="Pangilinan J."/>
            <person name="Park H.-J."/>
            <person name="Ramirez L."/>
            <person name="Alfaro M."/>
            <person name="Sun H."/>
            <person name="Tritt A."/>
            <person name="Yoshinaga Y."/>
            <person name="Zwiers L.-H."/>
            <person name="Turgeon B."/>
            <person name="Goodwin S."/>
            <person name="Spatafora J."/>
            <person name="Crous P."/>
            <person name="Grigoriev I."/>
        </authorList>
    </citation>
    <scope>NUCLEOTIDE SEQUENCE</scope>
    <source>
        <strain evidence="1">ATCC 200398</strain>
    </source>
</reference>
<name>A0ACB6R1Q5_9PLEO</name>